<dbReference type="PROSITE" id="PS00028">
    <property type="entry name" value="ZINC_FINGER_C2H2_1"/>
    <property type="match status" value="1"/>
</dbReference>
<keyword evidence="1" id="KW-0862">Zinc</keyword>
<organism evidence="3 4">
    <name type="scientific">Planoprotostelium fungivorum</name>
    <dbReference type="NCBI Taxonomy" id="1890364"/>
    <lineage>
        <taxon>Eukaryota</taxon>
        <taxon>Amoebozoa</taxon>
        <taxon>Evosea</taxon>
        <taxon>Variosea</taxon>
        <taxon>Cavosteliida</taxon>
        <taxon>Cavosteliaceae</taxon>
        <taxon>Planoprotostelium</taxon>
    </lineage>
</organism>
<protein>
    <recommendedName>
        <fullName evidence="2">C2H2-type domain-containing protein</fullName>
    </recommendedName>
</protein>
<dbReference type="InParanoid" id="A0A2P6N0L1"/>
<reference evidence="3 4" key="1">
    <citation type="journal article" date="2018" name="Genome Biol. Evol.">
        <title>Multiple Roots of Fruiting Body Formation in Amoebozoa.</title>
        <authorList>
            <person name="Hillmann F."/>
            <person name="Forbes G."/>
            <person name="Novohradska S."/>
            <person name="Ferling I."/>
            <person name="Riege K."/>
            <person name="Groth M."/>
            <person name="Westermann M."/>
            <person name="Marz M."/>
            <person name="Spaller T."/>
            <person name="Winckler T."/>
            <person name="Schaap P."/>
            <person name="Glockner G."/>
        </authorList>
    </citation>
    <scope>NUCLEOTIDE SEQUENCE [LARGE SCALE GENOMIC DNA]</scope>
    <source>
        <strain evidence="3 4">Jena</strain>
    </source>
</reference>
<dbReference type="EMBL" id="MDYQ01000261">
    <property type="protein sequence ID" value="PRP77497.1"/>
    <property type="molecule type" value="Genomic_DNA"/>
</dbReference>
<keyword evidence="1" id="KW-0479">Metal-binding</keyword>
<dbReference type="Proteomes" id="UP000241769">
    <property type="component" value="Unassembled WGS sequence"/>
</dbReference>
<keyword evidence="1" id="KW-0863">Zinc-finger</keyword>
<evidence type="ECO:0000313" key="4">
    <source>
        <dbReference type="Proteomes" id="UP000241769"/>
    </source>
</evidence>
<evidence type="ECO:0000256" key="1">
    <source>
        <dbReference type="PROSITE-ProRule" id="PRU00042"/>
    </source>
</evidence>
<dbReference type="OrthoDB" id="21530at2759"/>
<proteinExistence type="predicted"/>
<evidence type="ECO:0000313" key="3">
    <source>
        <dbReference type="EMBL" id="PRP77497.1"/>
    </source>
</evidence>
<dbReference type="InterPro" id="IPR013087">
    <property type="entry name" value="Znf_C2H2_type"/>
</dbReference>
<gene>
    <name evidence="3" type="ORF">PROFUN_14209</name>
</gene>
<comment type="caution">
    <text evidence="3">The sequence shown here is derived from an EMBL/GenBank/DDBJ whole genome shotgun (WGS) entry which is preliminary data.</text>
</comment>
<dbReference type="GO" id="GO:0008270">
    <property type="term" value="F:zinc ion binding"/>
    <property type="evidence" value="ECO:0007669"/>
    <property type="project" value="UniProtKB-KW"/>
</dbReference>
<evidence type="ECO:0000259" key="2">
    <source>
        <dbReference type="PROSITE" id="PS50157"/>
    </source>
</evidence>
<name>A0A2P6N0L1_9EUKA</name>
<sequence>MDKWPEVYDPRRVTRLDLEDTTSIFASDVWLYGREVMRETRTPTDVELSEIWISDVGTFGGSRSAEGVEYEVALYSTLNMDCAKLLNLNDETISVKESDGVFIWVTRTPKALDRQGPPSSIVMQLPPYLPLELLGGEEEADQEGKRRRDSIECSDIPIFNLRKKRRKKDEVDRRFTCPCRCGRAYGTEGALKTHLKIKHKDDPILHDKISNNIRWPMVSIAQA</sequence>
<dbReference type="AlphaFoldDB" id="A0A2P6N0L1"/>
<keyword evidence="4" id="KW-1185">Reference proteome</keyword>
<feature type="domain" description="C2H2-type" evidence="2">
    <location>
        <begin position="175"/>
        <end position="204"/>
    </location>
</feature>
<dbReference type="PROSITE" id="PS50157">
    <property type="entry name" value="ZINC_FINGER_C2H2_2"/>
    <property type="match status" value="1"/>
</dbReference>
<accession>A0A2P6N0L1</accession>